<gene>
    <name evidence="1" type="ORF">SAMN02745674_00772</name>
</gene>
<dbReference type="AlphaFoldDB" id="A0A1T4N870"/>
<dbReference type="STRING" id="1122188.SAMN02745674_00772"/>
<dbReference type="Proteomes" id="UP000190061">
    <property type="component" value="Unassembled WGS sequence"/>
</dbReference>
<proteinExistence type="predicted"/>
<dbReference type="OrthoDB" id="9799495at2"/>
<evidence type="ECO:0000313" key="1">
    <source>
        <dbReference type="EMBL" id="SJZ75424.1"/>
    </source>
</evidence>
<dbReference type="RefSeq" id="WP_078757340.1">
    <property type="nucleotide sequence ID" value="NZ_FUXP01000001.1"/>
</dbReference>
<reference evidence="1 2" key="1">
    <citation type="submission" date="2017-02" db="EMBL/GenBank/DDBJ databases">
        <authorList>
            <person name="Peterson S.W."/>
        </authorList>
    </citation>
    <scope>NUCLEOTIDE SEQUENCE [LARGE SCALE GENOMIC DNA]</scope>
    <source>
        <strain evidence="1 2">DSM 21749</strain>
    </source>
</reference>
<sequence length="59" mass="6827">MSTRWIYEVVELSPNMIGPPMADRLSEELDKLGRQGWELVSCNQVTPFDHVRLILKKQA</sequence>
<evidence type="ECO:0008006" key="3">
    <source>
        <dbReference type="Google" id="ProtNLM"/>
    </source>
</evidence>
<organism evidence="1 2">
    <name type="scientific">Lysobacter spongiicola DSM 21749</name>
    <dbReference type="NCBI Taxonomy" id="1122188"/>
    <lineage>
        <taxon>Bacteria</taxon>
        <taxon>Pseudomonadati</taxon>
        <taxon>Pseudomonadota</taxon>
        <taxon>Gammaproteobacteria</taxon>
        <taxon>Lysobacterales</taxon>
        <taxon>Lysobacteraceae</taxon>
        <taxon>Novilysobacter</taxon>
    </lineage>
</organism>
<dbReference type="EMBL" id="FUXP01000001">
    <property type="protein sequence ID" value="SJZ75424.1"/>
    <property type="molecule type" value="Genomic_DNA"/>
</dbReference>
<evidence type="ECO:0000313" key="2">
    <source>
        <dbReference type="Proteomes" id="UP000190061"/>
    </source>
</evidence>
<protein>
    <recommendedName>
        <fullName evidence="3">DUF4177 domain-containing protein</fullName>
    </recommendedName>
</protein>
<keyword evidence="2" id="KW-1185">Reference proteome</keyword>
<accession>A0A1T4N870</accession>
<dbReference type="Pfam" id="PF13783">
    <property type="entry name" value="DUF4177"/>
    <property type="match status" value="1"/>
</dbReference>
<name>A0A1T4N870_9GAMM</name>
<dbReference type="InterPro" id="IPR025234">
    <property type="entry name" value="YjzH-like"/>
</dbReference>